<evidence type="ECO:0000256" key="1">
    <source>
        <dbReference type="SAM" id="MobiDB-lite"/>
    </source>
</evidence>
<gene>
    <name evidence="2" type="ORF">LZC94_43310</name>
</gene>
<sequence length="619" mass="68637">MHRRAAVFVLASLLAGCHACSRGDSERAVPSSSPLAQSSSPLAQSSPASSSLGPEGGAPEPAHAVAPVPGGMTDRVLRNRFAYIPSQCYTKTQDGTGSRAKNPCYACHVRAEPPNFVEDEELQLRWSFPPAAAANPWTNLFDPPYLRAARDSDEDVLAYVRQRNYVDARGAIPLARTLATLPREWDGAGDGKWDGYVPDAWFAFDEQGFDHRPDGSPTGWRAFAYHPFLGTFFPTNGSWGDVLVRLDPMLREDREGHPDLRIYDVNLAIVEALVSRTDVPVDPVDEIALGVDLDLNGTLGRATRIAFDREMLAGAAPGSRTERMHYVGRAGEEERKGRFPIAAGLFPLNTEFLHSVRYLDIAPDGSVTMAPRMKELRYAKKVRWFGYAHLKRQAASDLVEQNESPDGALPVIWQFDRGVYNEQGWLLQGFIEAADGSLRPQSYEETVYCAGCHGEIGRTTDSMFSFARKLGQKSPARGWFHWSQRGLRGLPEPRGRDGQYEYTRYLRENGAGDELRENTEVLQRFFDDRGALRPNELTRVHQDMAHLLVPSAVRALDLNRAYRAIVREQSFTRGRNAVLAPSTHVYAKAPIGDKTGIESPVDDRRRTSSSPPGPSGMKP</sequence>
<evidence type="ECO:0008006" key="4">
    <source>
        <dbReference type="Google" id="ProtNLM"/>
    </source>
</evidence>
<evidence type="ECO:0000313" key="3">
    <source>
        <dbReference type="Proteomes" id="UP001370348"/>
    </source>
</evidence>
<evidence type="ECO:0000313" key="2">
    <source>
        <dbReference type="EMBL" id="WXB14641.1"/>
    </source>
</evidence>
<protein>
    <recommendedName>
        <fullName evidence="4">Lipoprotein</fullName>
    </recommendedName>
</protein>
<reference evidence="2 3" key="1">
    <citation type="submission" date="2021-12" db="EMBL/GenBank/DDBJ databases">
        <title>Discovery of the Pendulisporaceae a myxobacterial family with distinct sporulation behavior and unique specialized metabolism.</title>
        <authorList>
            <person name="Garcia R."/>
            <person name="Popoff A."/>
            <person name="Bader C.D."/>
            <person name="Loehr J."/>
            <person name="Walesch S."/>
            <person name="Walt C."/>
            <person name="Boldt J."/>
            <person name="Bunk B."/>
            <person name="Haeckl F.J.F.P.J."/>
            <person name="Gunesch A.P."/>
            <person name="Birkelbach J."/>
            <person name="Nuebel U."/>
            <person name="Pietschmann T."/>
            <person name="Bach T."/>
            <person name="Mueller R."/>
        </authorList>
    </citation>
    <scope>NUCLEOTIDE SEQUENCE [LARGE SCALE GENOMIC DNA]</scope>
    <source>
        <strain evidence="2 3">MSr11954</strain>
    </source>
</reference>
<dbReference type="RefSeq" id="WP_394824265.1">
    <property type="nucleotide sequence ID" value="NZ_CP089984.1"/>
</dbReference>
<dbReference type="EMBL" id="CP089984">
    <property type="protein sequence ID" value="WXB14641.1"/>
    <property type="molecule type" value="Genomic_DNA"/>
</dbReference>
<dbReference type="PROSITE" id="PS51257">
    <property type="entry name" value="PROKAR_LIPOPROTEIN"/>
    <property type="match status" value="1"/>
</dbReference>
<feature type="region of interest" description="Disordered" evidence="1">
    <location>
        <begin position="28"/>
        <end position="70"/>
    </location>
</feature>
<proteinExistence type="predicted"/>
<organism evidence="2 3">
    <name type="scientific">Pendulispora albinea</name>
    <dbReference type="NCBI Taxonomy" id="2741071"/>
    <lineage>
        <taxon>Bacteria</taxon>
        <taxon>Pseudomonadati</taxon>
        <taxon>Myxococcota</taxon>
        <taxon>Myxococcia</taxon>
        <taxon>Myxococcales</taxon>
        <taxon>Sorangiineae</taxon>
        <taxon>Pendulisporaceae</taxon>
        <taxon>Pendulispora</taxon>
    </lineage>
</organism>
<feature type="region of interest" description="Disordered" evidence="1">
    <location>
        <begin position="590"/>
        <end position="619"/>
    </location>
</feature>
<accession>A0ABZ2LY02</accession>
<name>A0ABZ2LY02_9BACT</name>
<keyword evidence="3" id="KW-1185">Reference proteome</keyword>
<dbReference type="Proteomes" id="UP001370348">
    <property type="component" value="Chromosome"/>
</dbReference>